<dbReference type="InterPro" id="IPR017835">
    <property type="entry name" value="Hopen-assoc_HpnI"/>
</dbReference>
<dbReference type="OrthoDB" id="9814255at2"/>
<gene>
    <name evidence="10" type="ORF">E4O92_22315</name>
</gene>
<evidence type="ECO:0000256" key="3">
    <source>
        <dbReference type="ARBA" id="ARBA00004991"/>
    </source>
</evidence>
<evidence type="ECO:0000256" key="9">
    <source>
        <dbReference type="SAM" id="Phobius"/>
    </source>
</evidence>
<reference evidence="10 11" key="1">
    <citation type="submission" date="2019-03" db="EMBL/GenBank/DDBJ databases">
        <title>Draft genome of Massilia hortus sp. nov., a novel bacterial species of the Oxalobacteraceae family.</title>
        <authorList>
            <person name="Peta V."/>
            <person name="Raths R."/>
            <person name="Bucking H."/>
        </authorList>
    </citation>
    <scope>NUCLEOTIDE SEQUENCE [LARGE SCALE GENOMIC DNA]</scope>
    <source>
        <strain evidence="10 11">ONC3</strain>
    </source>
</reference>
<dbReference type="SUPFAM" id="SSF53448">
    <property type="entry name" value="Nucleotide-diphospho-sugar transferases"/>
    <property type="match status" value="1"/>
</dbReference>
<proteinExistence type="predicted"/>
<dbReference type="PANTHER" id="PTHR12726">
    <property type="entry name" value="CERAMIDE GLUCOSYLTRANSFERASE"/>
    <property type="match status" value="1"/>
</dbReference>
<dbReference type="Gene3D" id="3.90.550.10">
    <property type="entry name" value="Spore Coat Polysaccharide Biosynthesis Protein SpsA, Chain A"/>
    <property type="match status" value="1"/>
</dbReference>
<protein>
    <submittedName>
        <fullName evidence="10">Glycosyltransferase</fullName>
    </submittedName>
</protein>
<comment type="pathway">
    <text evidence="2">Lipid metabolism; sphingolipid metabolism.</text>
</comment>
<dbReference type="InterPro" id="IPR029044">
    <property type="entry name" value="Nucleotide-diphossugar_trans"/>
</dbReference>
<dbReference type="AlphaFoldDB" id="A0A4Y9SMW7"/>
<accession>A0A4Y9SMW7</accession>
<feature type="transmembrane region" description="Helical" evidence="9">
    <location>
        <begin position="288"/>
        <end position="312"/>
    </location>
</feature>
<dbReference type="EMBL" id="SPUM01000143">
    <property type="protein sequence ID" value="TFW28005.1"/>
    <property type="molecule type" value="Genomic_DNA"/>
</dbReference>
<sequence length="376" mass="41422">MHVLLTATGFALTLIAALYALTALLARPRVWRAQPCRRDGHPPITVLKPLCGMEPRLEANLATLFEQTCPAYQLVFGVRDRHDPAIAVVRRLARRYPAHDVTLVVNARLHGANNKVSNLINMAHVARHPWLVIADSDIAVEPDYLEQVAAPLANPRVGIVTCLYTGRAQDTFCTRLGALFIDTWFAPSVRVASAMGSRCFGFGATIALRADTLRLIGGFEALRDRLADDFWLGQLTRNHGLATVLSQVCVTTDVAEDSFASLWSRERRWMQTIRALNRPGYTFTFITFTFPVMAAGLWLAPLTITWAVAAIGMAARCALHLRAPAPGLPAPGRVCYAPLRDCLLLLTWLTAFAGSTARWRCQSVPIDCRGEQRADP</sequence>
<keyword evidence="11" id="KW-1185">Reference proteome</keyword>
<comment type="caution">
    <text evidence="10">The sequence shown here is derived from an EMBL/GenBank/DDBJ whole genome shotgun (WGS) entry which is preliminary data.</text>
</comment>
<keyword evidence="5 10" id="KW-0808">Transferase</keyword>
<evidence type="ECO:0000256" key="2">
    <source>
        <dbReference type="ARBA" id="ARBA00004760"/>
    </source>
</evidence>
<evidence type="ECO:0000256" key="8">
    <source>
        <dbReference type="ARBA" id="ARBA00023136"/>
    </source>
</evidence>
<evidence type="ECO:0000313" key="11">
    <source>
        <dbReference type="Proteomes" id="UP000297258"/>
    </source>
</evidence>
<organism evidence="10 11">
    <name type="scientific">Massilia horti</name>
    <dbReference type="NCBI Taxonomy" id="2562153"/>
    <lineage>
        <taxon>Bacteria</taxon>
        <taxon>Pseudomonadati</taxon>
        <taxon>Pseudomonadota</taxon>
        <taxon>Betaproteobacteria</taxon>
        <taxon>Burkholderiales</taxon>
        <taxon>Oxalobacteraceae</taxon>
        <taxon>Telluria group</taxon>
        <taxon>Massilia</taxon>
    </lineage>
</organism>
<name>A0A4Y9SMW7_9BURK</name>
<keyword evidence="6 9" id="KW-0812">Transmembrane</keyword>
<keyword evidence="8 9" id="KW-0472">Membrane</keyword>
<dbReference type="Proteomes" id="UP000297258">
    <property type="component" value="Unassembled WGS sequence"/>
</dbReference>
<dbReference type="NCBIfam" id="TIGR03472">
    <property type="entry name" value="HpnI"/>
    <property type="match status" value="1"/>
</dbReference>
<dbReference type="RefSeq" id="WP_135191849.1">
    <property type="nucleotide sequence ID" value="NZ_SPUM01000143.1"/>
</dbReference>
<evidence type="ECO:0000256" key="6">
    <source>
        <dbReference type="ARBA" id="ARBA00022692"/>
    </source>
</evidence>
<comment type="subcellular location">
    <subcellularLocation>
        <location evidence="1">Membrane</location>
        <topology evidence="1">Multi-pass membrane protein</topology>
    </subcellularLocation>
</comment>
<evidence type="ECO:0000256" key="5">
    <source>
        <dbReference type="ARBA" id="ARBA00022679"/>
    </source>
</evidence>
<keyword evidence="7 9" id="KW-1133">Transmembrane helix</keyword>
<dbReference type="GO" id="GO:0006679">
    <property type="term" value="P:glucosylceramide biosynthetic process"/>
    <property type="evidence" value="ECO:0007669"/>
    <property type="project" value="TreeGrafter"/>
</dbReference>
<dbReference type="Pfam" id="PF13506">
    <property type="entry name" value="Glyco_transf_21"/>
    <property type="match status" value="1"/>
</dbReference>
<keyword evidence="4" id="KW-0328">Glycosyltransferase</keyword>
<dbReference type="InterPro" id="IPR025993">
    <property type="entry name" value="Ceramide_glucosylTrfase"/>
</dbReference>
<evidence type="ECO:0000256" key="7">
    <source>
        <dbReference type="ARBA" id="ARBA00022989"/>
    </source>
</evidence>
<dbReference type="PANTHER" id="PTHR12726:SF0">
    <property type="entry name" value="CERAMIDE GLUCOSYLTRANSFERASE"/>
    <property type="match status" value="1"/>
</dbReference>
<dbReference type="CDD" id="cd02520">
    <property type="entry name" value="Glucosylceramide_synthase"/>
    <property type="match status" value="1"/>
</dbReference>
<dbReference type="GO" id="GO:0008120">
    <property type="term" value="F:ceramide glucosyltransferase activity"/>
    <property type="evidence" value="ECO:0007669"/>
    <property type="project" value="TreeGrafter"/>
</dbReference>
<evidence type="ECO:0000256" key="4">
    <source>
        <dbReference type="ARBA" id="ARBA00022676"/>
    </source>
</evidence>
<evidence type="ECO:0000313" key="10">
    <source>
        <dbReference type="EMBL" id="TFW28005.1"/>
    </source>
</evidence>
<comment type="pathway">
    <text evidence="3">Sphingolipid metabolism.</text>
</comment>
<dbReference type="GO" id="GO:0016020">
    <property type="term" value="C:membrane"/>
    <property type="evidence" value="ECO:0007669"/>
    <property type="project" value="UniProtKB-SubCell"/>
</dbReference>
<evidence type="ECO:0000256" key="1">
    <source>
        <dbReference type="ARBA" id="ARBA00004141"/>
    </source>
</evidence>